<dbReference type="Proteomes" id="UP001595555">
    <property type="component" value="Unassembled WGS sequence"/>
</dbReference>
<dbReference type="Gene3D" id="3.40.50.150">
    <property type="entry name" value="Vaccinia Virus protein VP39"/>
    <property type="match status" value="1"/>
</dbReference>
<evidence type="ECO:0000313" key="8">
    <source>
        <dbReference type="Proteomes" id="UP001595555"/>
    </source>
</evidence>
<gene>
    <name evidence="7" type="ORF">ACFODX_01055</name>
</gene>
<dbReference type="InterPro" id="IPR000780">
    <property type="entry name" value="CheR_MeTrfase"/>
</dbReference>
<dbReference type="RefSeq" id="WP_378115176.1">
    <property type="nucleotide sequence ID" value="NZ_JBHRTF010000001.1"/>
</dbReference>
<dbReference type="SUPFAM" id="SSF47757">
    <property type="entry name" value="Chemotaxis receptor methyltransferase CheR, N-terminal domain"/>
    <property type="match status" value="1"/>
</dbReference>
<evidence type="ECO:0000256" key="1">
    <source>
        <dbReference type="ARBA" id="ARBA00001541"/>
    </source>
</evidence>
<dbReference type="CDD" id="cd02440">
    <property type="entry name" value="AdoMet_MTases"/>
    <property type="match status" value="1"/>
</dbReference>
<evidence type="ECO:0000313" key="7">
    <source>
        <dbReference type="EMBL" id="MFC3114125.1"/>
    </source>
</evidence>
<protein>
    <recommendedName>
        <fullName evidence="5">Chemotaxis protein methyltransferase</fullName>
        <ecNumber evidence="5">2.1.1.80</ecNumber>
    </recommendedName>
</protein>
<proteinExistence type="predicted"/>
<feature type="domain" description="CheR-type methyltransferase" evidence="6">
    <location>
        <begin position="1"/>
        <end position="270"/>
    </location>
</feature>
<keyword evidence="8" id="KW-1185">Reference proteome</keyword>
<dbReference type="GO" id="GO:0032259">
    <property type="term" value="P:methylation"/>
    <property type="evidence" value="ECO:0007669"/>
    <property type="project" value="UniProtKB-KW"/>
</dbReference>
<dbReference type="PIRSF" id="PIRSF000410">
    <property type="entry name" value="CheR"/>
    <property type="match status" value="1"/>
</dbReference>
<dbReference type="InterPro" id="IPR050903">
    <property type="entry name" value="Bact_Chemotaxis_MeTrfase"/>
</dbReference>
<dbReference type="InterPro" id="IPR036804">
    <property type="entry name" value="CheR_N_sf"/>
</dbReference>
<dbReference type="Pfam" id="PF01739">
    <property type="entry name" value="CheR"/>
    <property type="match status" value="1"/>
</dbReference>
<dbReference type="Gene3D" id="1.10.155.10">
    <property type="entry name" value="Chemotaxis receptor methyltransferase CheR, N-terminal domain"/>
    <property type="match status" value="1"/>
</dbReference>
<dbReference type="PRINTS" id="PR00996">
    <property type="entry name" value="CHERMTFRASE"/>
</dbReference>
<comment type="catalytic activity">
    <reaction evidence="1 5">
        <text>L-glutamyl-[protein] + S-adenosyl-L-methionine = [protein]-L-glutamate 5-O-methyl ester + S-adenosyl-L-homocysteine</text>
        <dbReference type="Rhea" id="RHEA:24452"/>
        <dbReference type="Rhea" id="RHEA-COMP:10208"/>
        <dbReference type="Rhea" id="RHEA-COMP:10311"/>
        <dbReference type="ChEBI" id="CHEBI:29973"/>
        <dbReference type="ChEBI" id="CHEBI:57856"/>
        <dbReference type="ChEBI" id="CHEBI:59789"/>
        <dbReference type="ChEBI" id="CHEBI:82795"/>
        <dbReference type="EC" id="2.1.1.80"/>
    </reaction>
</comment>
<organism evidence="7 8">
    <name type="scientific">Cellvibrio fontiphilus</name>
    <dbReference type="NCBI Taxonomy" id="1815559"/>
    <lineage>
        <taxon>Bacteria</taxon>
        <taxon>Pseudomonadati</taxon>
        <taxon>Pseudomonadota</taxon>
        <taxon>Gammaproteobacteria</taxon>
        <taxon>Cellvibrionales</taxon>
        <taxon>Cellvibrionaceae</taxon>
        <taxon>Cellvibrio</taxon>
    </lineage>
</organism>
<evidence type="ECO:0000256" key="2">
    <source>
        <dbReference type="ARBA" id="ARBA00022603"/>
    </source>
</evidence>
<dbReference type="EMBL" id="JBHRTF010000001">
    <property type="protein sequence ID" value="MFC3114125.1"/>
    <property type="molecule type" value="Genomic_DNA"/>
</dbReference>
<evidence type="ECO:0000256" key="4">
    <source>
        <dbReference type="ARBA" id="ARBA00022691"/>
    </source>
</evidence>
<dbReference type="PROSITE" id="PS50123">
    <property type="entry name" value="CHER"/>
    <property type="match status" value="1"/>
</dbReference>
<dbReference type="PANTHER" id="PTHR24422:SF26">
    <property type="entry name" value="CHEMOTAXIS PROTEIN METHYLTRANSFERASE"/>
    <property type="match status" value="1"/>
</dbReference>
<dbReference type="EC" id="2.1.1.80" evidence="5"/>
<dbReference type="PANTHER" id="PTHR24422">
    <property type="entry name" value="CHEMOTAXIS PROTEIN METHYLTRANSFERASE"/>
    <property type="match status" value="1"/>
</dbReference>
<accession>A0ABV7FC39</accession>
<comment type="caution">
    <text evidence="7">The sequence shown here is derived from an EMBL/GenBank/DDBJ whole genome shotgun (WGS) entry which is preliminary data.</text>
</comment>
<keyword evidence="3 5" id="KW-0808">Transferase</keyword>
<keyword evidence="4 5" id="KW-0949">S-adenosyl-L-methionine</keyword>
<evidence type="ECO:0000259" key="6">
    <source>
        <dbReference type="PROSITE" id="PS50123"/>
    </source>
</evidence>
<dbReference type="GO" id="GO:0008168">
    <property type="term" value="F:methyltransferase activity"/>
    <property type="evidence" value="ECO:0007669"/>
    <property type="project" value="UniProtKB-KW"/>
</dbReference>
<evidence type="ECO:0000256" key="5">
    <source>
        <dbReference type="PIRNR" id="PIRNR000410"/>
    </source>
</evidence>
<dbReference type="InterPro" id="IPR029063">
    <property type="entry name" value="SAM-dependent_MTases_sf"/>
</dbReference>
<dbReference type="SUPFAM" id="SSF53335">
    <property type="entry name" value="S-adenosyl-L-methionine-dependent methyltransferases"/>
    <property type="match status" value="1"/>
</dbReference>
<reference evidence="8" key="1">
    <citation type="journal article" date="2019" name="Int. J. Syst. Evol. Microbiol.">
        <title>The Global Catalogue of Microorganisms (GCM) 10K type strain sequencing project: providing services to taxonomists for standard genome sequencing and annotation.</title>
        <authorList>
            <consortium name="The Broad Institute Genomics Platform"/>
            <consortium name="The Broad Institute Genome Sequencing Center for Infectious Disease"/>
            <person name="Wu L."/>
            <person name="Ma J."/>
        </authorList>
    </citation>
    <scope>NUCLEOTIDE SEQUENCE [LARGE SCALE GENOMIC DNA]</scope>
    <source>
        <strain evidence="8">KCTC 52237</strain>
    </source>
</reference>
<name>A0ABV7FC39_9GAMM</name>
<dbReference type="InterPro" id="IPR022642">
    <property type="entry name" value="CheR_C"/>
</dbReference>
<dbReference type="Pfam" id="PF03705">
    <property type="entry name" value="CheR_N"/>
    <property type="match status" value="1"/>
</dbReference>
<dbReference type="InterPro" id="IPR026024">
    <property type="entry name" value="Chemotaxis_MeTrfase_CheR"/>
</dbReference>
<dbReference type="SMART" id="SM00138">
    <property type="entry name" value="MeTrc"/>
    <property type="match status" value="1"/>
</dbReference>
<comment type="function">
    <text evidence="5">Methylation of the membrane-bound methyl-accepting chemotaxis proteins (MCP) to form gamma-glutamyl methyl ester residues in MCP.</text>
</comment>
<evidence type="ECO:0000256" key="3">
    <source>
        <dbReference type="ARBA" id="ARBA00022679"/>
    </source>
</evidence>
<sequence length="305" mass="34346">MNFHSDISPAALSKIRDLVYRLTGIVISAEKTALVTGRLWRRLAICGCSNYDAYVAYVSRPEGVDERDIMLDLLTTNETYFFREPAHFDFLRDEIIPRQGTAPLRVWCAAASTGEEPYSIAMVLADCLGATNWSVLATDISRKVLDHARTGVYRAERINHMPADYLKRFCRRGIGDFEGMLAVVPSLRAQLQFELHNLLHPRPEQEKFDVVFLRNVLIYFDTPTKQQVLNHVLQALRPGGWLILGHCESLQGLQVPVDTLRPSIYRKPLAQGNRFGQGDLARSLLVNESVGSRAMASQAFNRIAS</sequence>
<keyword evidence="2 5" id="KW-0489">Methyltransferase</keyword>
<dbReference type="InterPro" id="IPR022641">
    <property type="entry name" value="CheR_N"/>
</dbReference>